<dbReference type="Pfam" id="PF07679">
    <property type="entry name" value="I-set"/>
    <property type="match status" value="1"/>
</dbReference>
<evidence type="ECO:0000256" key="2">
    <source>
        <dbReference type="ARBA" id="ARBA00011902"/>
    </source>
</evidence>
<proteinExistence type="predicted"/>
<evidence type="ECO:0000313" key="25">
    <source>
        <dbReference type="Proteomes" id="UP001233999"/>
    </source>
</evidence>
<dbReference type="InterPro" id="IPR000719">
    <property type="entry name" value="Prot_kinase_dom"/>
</dbReference>
<keyword evidence="14" id="KW-1015">Disulfide bond</keyword>
<reference evidence="24" key="2">
    <citation type="submission" date="2023-05" db="EMBL/GenBank/DDBJ databases">
        <authorList>
            <person name="Fouks B."/>
        </authorList>
    </citation>
    <scope>NUCLEOTIDE SEQUENCE</scope>
    <source>
        <strain evidence="24">Stay&amp;Tobe</strain>
        <tissue evidence="24">Testes</tissue>
    </source>
</reference>
<feature type="domain" description="Protein kinase" evidence="22">
    <location>
        <begin position="719"/>
        <end position="756"/>
    </location>
</feature>
<feature type="non-terminal residue" evidence="24">
    <location>
        <position position="756"/>
    </location>
</feature>
<dbReference type="InterPro" id="IPR011009">
    <property type="entry name" value="Kinase-like_dom_sf"/>
</dbReference>
<keyword evidence="7" id="KW-0677">Repeat</keyword>
<dbReference type="InterPro" id="IPR036179">
    <property type="entry name" value="Ig-like_dom_sf"/>
</dbReference>
<sequence length="756" mass="84717">RFSLNCGGHLQWRALQAVVSLSFPSYKGFPNYKHTHHSCKNVLKNNFPFEVIGLLTIGTLKTIPFPRYEDENANLEEKLPVGEKLRLRCNSTADVTWYKDGIQLVPRASQLKITRQALKFRSLHLSDSGRYSCSVRLQNGSMQSLNITIRVYDASADTDDFLQDLAAAHGPQVVEQRKAEANDNGNLTPLSLVQELENDEASETKNAVDEYNETNSQLLMAPVFTKPAPLNKIISNSIGNNVHLRCHAKGNPRPNITWTHDGNSISHLDNITKYDDWSLILENLNLSDAGNYTCIVCNIMGCINSTTKLDVVSGELSFPFFLNSLVDSYQIPLLRVYRKHDRSLQVTSPENMRSLSMMSNDHEENTSDPSPKPGEYNDTVPRTPPQFSKPTIMHPAVAKPAGNMLRLKCPAEGNPEPNITWTKDGETPHREFGIVRYARWALAMEDLVVADSGNYTCLVCNIHGCINFTFKVDVIERLHHRPILTEAPKNMTVVVGHNETFRCVVLSDLHPHVEWFRGYYNSLNETDSRTCPDWFFGQLEEGADIDIQEVLILNNVSYEDEGWYTCIAGNSLGMTYASAYLHVVDSLDEEPLQTPKLQPTLVNIVAIALFVLFLVGAVIMIAIFHRLKIKREKMKKLLAIETARAAVVTQWTKKVIVEKQNLANDLGYLLGKQLMPIVKIEKQKSSQSQMATGSSGSDLMISEYELPLDTEWEIPRNMLTLGKTLGEGAFGKVVKAEGQNIIKQGANTIVAVKMLK</sequence>
<evidence type="ECO:0000256" key="18">
    <source>
        <dbReference type="PIRSR" id="PIRSR000615-2"/>
    </source>
</evidence>
<keyword evidence="4" id="KW-0808">Transferase</keyword>
<dbReference type="SMART" id="SM00408">
    <property type="entry name" value="IGc2"/>
    <property type="match status" value="4"/>
</dbReference>
<evidence type="ECO:0000256" key="5">
    <source>
        <dbReference type="ARBA" id="ARBA00022692"/>
    </source>
</evidence>
<evidence type="ECO:0000256" key="1">
    <source>
        <dbReference type="ARBA" id="ARBA00004167"/>
    </source>
</evidence>
<dbReference type="EC" id="2.7.10.1" evidence="2"/>
<dbReference type="FunFam" id="2.60.40.10:FF:000020">
    <property type="entry name" value="Fibroblast growth factor receptor"/>
    <property type="match status" value="1"/>
</dbReference>
<keyword evidence="25" id="KW-1185">Reference proteome</keyword>
<dbReference type="Gene3D" id="2.60.40.10">
    <property type="entry name" value="Immunoglobulins"/>
    <property type="match status" value="4"/>
</dbReference>
<evidence type="ECO:0000256" key="8">
    <source>
        <dbReference type="ARBA" id="ARBA00022741"/>
    </source>
</evidence>
<name>A0AAD8E8K7_DIPPU</name>
<feature type="domain" description="Ig-like" evidence="23">
    <location>
        <begin position="66"/>
        <end position="148"/>
    </location>
</feature>
<dbReference type="Gene3D" id="3.30.200.20">
    <property type="entry name" value="Phosphorylase Kinase, domain 1"/>
    <property type="match status" value="1"/>
</dbReference>
<evidence type="ECO:0000256" key="19">
    <source>
        <dbReference type="PROSITE-ProRule" id="PRU10141"/>
    </source>
</evidence>
<evidence type="ECO:0000256" key="9">
    <source>
        <dbReference type="ARBA" id="ARBA00022777"/>
    </source>
</evidence>
<evidence type="ECO:0000256" key="15">
    <source>
        <dbReference type="ARBA" id="ARBA00023170"/>
    </source>
</evidence>
<keyword evidence="17" id="KW-0393">Immunoglobulin domain</keyword>
<keyword evidence="9" id="KW-0418">Kinase</keyword>
<feature type="transmembrane region" description="Helical" evidence="21">
    <location>
        <begin position="601"/>
        <end position="624"/>
    </location>
</feature>
<evidence type="ECO:0000256" key="4">
    <source>
        <dbReference type="ARBA" id="ARBA00022679"/>
    </source>
</evidence>
<dbReference type="Pfam" id="PF13927">
    <property type="entry name" value="Ig_3"/>
    <property type="match status" value="2"/>
</dbReference>
<feature type="binding site" evidence="18 19">
    <location>
        <position position="753"/>
    </location>
    <ligand>
        <name>ATP</name>
        <dbReference type="ChEBI" id="CHEBI:30616"/>
    </ligand>
</feature>
<keyword evidence="13" id="KW-0829">Tyrosine-protein kinase</keyword>
<feature type="domain" description="Ig-like" evidence="23">
    <location>
        <begin position="222"/>
        <end position="310"/>
    </location>
</feature>
<dbReference type="InterPro" id="IPR052615">
    <property type="entry name" value="FGFRL"/>
</dbReference>
<evidence type="ECO:0000256" key="13">
    <source>
        <dbReference type="ARBA" id="ARBA00023137"/>
    </source>
</evidence>
<keyword evidence="10 18" id="KW-0067">ATP-binding</keyword>
<evidence type="ECO:0000256" key="20">
    <source>
        <dbReference type="SAM" id="MobiDB-lite"/>
    </source>
</evidence>
<comment type="subcellular location">
    <subcellularLocation>
        <location evidence="1">Membrane</location>
        <topology evidence="1">Single-pass membrane protein</topology>
    </subcellularLocation>
</comment>
<dbReference type="InterPro" id="IPR017441">
    <property type="entry name" value="Protein_kinase_ATP_BS"/>
</dbReference>
<evidence type="ECO:0000313" key="24">
    <source>
        <dbReference type="EMBL" id="KAJ9581128.1"/>
    </source>
</evidence>
<dbReference type="SMART" id="SM00409">
    <property type="entry name" value="IG"/>
    <property type="match status" value="4"/>
</dbReference>
<dbReference type="GO" id="GO:0016020">
    <property type="term" value="C:membrane"/>
    <property type="evidence" value="ECO:0007669"/>
    <property type="project" value="UniProtKB-SubCell"/>
</dbReference>
<dbReference type="SUPFAM" id="SSF56112">
    <property type="entry name" value="Protein kinase-like (PK-like)"/>
    <property type="match status" value="1"/>
</dbReference>
<accession>A0AAD8E8K7</accession>
<evidence type="ECO:0000256" key="7">
    <source>
        <dbReference type="ARBA" id="ARBA00022737"/>
    </source>
</evidence>
<evidence type="ECO:0000256" key="12">
    <source>
        <dbReference type="ARBA" id="ARBA00023136"/>
    </source>
</evidence>
<feature type="non-terminal residue" evidence="24">
    <location>
        <position position="1"/>
    </location>
</feature>
<feature type="region of interest" description="Disordered" evidence="20">
    <location>
        <begin position="358"/>
        <end position="393"/>
    </location>
</feature>
<dbReference type="PROSITE" id="PS50011">
    <property type="entry name" value="PROTEIN_KINASE_DOM"/>
    <property type="match status" value="1"/>
</dbReference>
<keyword evidence="16" id="KW-0325">Glycoprotein</keyword>
<evidence type="ECO:0000259" key="22">
    <source>
        <dbReference type="PROSITE" id="PS50011"/>
    </source>
</evidence>
<dbReference type="PIRSF" id="PIRSF000615">
    <property type="entry name" value="TyrPK_CSF1-R"/>
    <property type="match status" value="1"/>
</dbReference>
<evidence type="ECO:0000256" key="10">
    <source>
        <dbReference type="ARBA" id="ARBA00022840"/>
    </source>
</evidence>
<evidence type="ECO:0000256" key="11">
    <source>
        <dbReference type="ARBA" id="ARBA00022989"/>
    </source>
</evidence>
<feature type="domain" description="Ig-like" evidence="23">
    <location>
        <begin position="482"/>
        <end position="582"/>
    </location>
</feature>
<comment type="caution">
    <text evidence="24">The sequence shown here is derived from an EMBL/GenBank/DDBJ whole genome shotgun (WGS) entry which is preliminary data.</text>
</comment>
<dbReference type="Proteomes" id="UP001233999">
    <property type="component" value="Unassembled WGS sequence"/>
</dbReference>
<dbReference type="PANTHER" id="PTHR19890">
    <property type="entry name" value="FIBROBLAST GROWTH FACTOR RECEPTOR"/>
    <property type="match status" value="1"/>
</dbReference>
<dbReference type="EMBL" id="JASPKZ010008019">
    <property type="protein sequence ID" value="KAJ9581128.1"/>
    <property type="molecule type" value="Genomic_DNA"/>
</dbReference>
<dbReference type="PROSITE" id="PS00107">
    <property type="entry name" value="PROTEIN_KINASE_ATP"/>
    <property type="match status" value="1"/>
</dbReference>
<evidence type="ECO:0000256" key="21">
    <source>
        <dbReference type="SAM" id="Phobius"/>
    </source>
</evidence>
<reference evidence="24" key="1">
    <citation type="journal article" date="2023" name="IScience">
        <title>Live-bearing cockroach genome reveals convergent evolutionary mechanisms linked to viviparity in insects and beyond.</title>
        <authorList>
            <person name="Fouks B."/>
            <person name="Harrison M.C."/>
            <person name="Mikhailova A.A."/>
            <person name="Marchal E."/>
            <person name="English S."/>
            <person name="Carruthers M."/>
            <person name="Jennings E.C."/>
            <person name="Chiamaka E.L."/>
            <person name="Frigard R.A."/>
            <person name="Pippel M."/>
            <person name="Attardo G.M."/>
            <person name="Benoit J.B."/>
            <person name="Bornberg-Bauer E."/>
            <person name="Tobe S.S."/>
        </authorList>
    </citation>
    <scope>NUCLEOTIDE SEQUENCE</scope>
    <source>
        <strain evidence="24">Stay&amp;Tobe</strain>
    </source>
</reference>
<dbReference type="FunFam" id="2.60.40.10:FF:000016">
    <property type="entry name" value="Fibroblast growth factor receptor"/>
    <property type="match status" value="2"/>
</dbReference>
<dbReference type="InterPro" id="IPR007110">
    <property type="entry name" value="Ig-like_dom"/>
</dbReference>
<dbReference type="GO" id="GO:0004714">
    <property type="term" value="F:transmembrane receptor protein tyrosine kinase activity"/>
    <property type="evidence" value="ECO:0007669"/>
    <property type="project" value="UniProtKB-EC"/>
</dbReference>
<dbReference type="InterPro" id="IPR013783">
    <property type="entry name" value="Ig-like_fold"/>
</dbReference>
<evidence type="ECO:0000256" key="14">
    <source>
        <dbReference type="ARBA" id="ARBA00023157"/>
    </source>
</evidence>
<feature type="domain" description="Ig-like" evidence="23">
    <location>
        <begin position="385"/>
        <end position="459"/>
    </location>
</feature>
<keyword evidence="11 21" id="KW-1133">Transmembrane helix</keyword>
<dbReference type="InterPro" id="IPR003599">
    <property type="entry name" value="Ig_sub"/>
</dbReference>
<evidence type="ECO:0000259" key="23">
    <source>
        <dbReference type="PROSITE" id="PS50835"/>
    </source>
</evidence>
<gene>
    <name evidence="24" type="ORF">L9F63_023694</name>
</gene>
<evidence type="ECO:0000256" key="17">
    <source>
        <dbReference type="ARBA" id="ARBA00023319"/>
    </source>
</evidence>
<evidence type="ECO:0000256" key="16">
    <source>
        <dbReference type="ARBA" id="ARBA00023180"/>
    </source>
</evidence>
<dbReference type="SUPFAM" id="SSF48726">
    <property type="entry name" value="Immunoglobulin"/>
    <property type="match status" value="4"/>
</dbReference>
<keyword evidence="12 21" id="KW-0472">Membrane</keyword>
<keyword evidence="8 18" id="KW-0547">Nucleotide-binding</keyword>
<dbReference type="PANTHER" id="PTHR19890:SF10">
    <property type="entry name" value="FIBROBLAST GROWTH FACTOR RECEPTOR-LIKE 1"/>
    <property type="match status" value="1"/>
</dbReference>
<dbReference type="Pfam" id="PF13895">
    <property type="entry name" value="Ig_2"/>
    <property type="match status" value="1"/>
</dbReference>
<keyword evidence="5 21" id="KW-0812">Transmembrane</keyword>
<dbReference type="PROSITE" id="PS50835">
    <property type="entry name" value="IG_LIKE"/>
    <property type="match status" value="4"/>
</dbReference>
<evidence type="ECO:0000256" key="3">
    <source>
        <dbReference type="ARBA" id="ARBA00022553"/>
    </source>
</evidence>
<dbReference type="InterPro" id="IPR013098">
    <property type="entry name" value="Ig_I-set"/>
</dbReference>
<evidence type="ECO:0000256" key="6">
    <source>
        <dbReference type="ARBA" id="ARBA00022729"/>
    </source>
</evidence>
<dbReference type="AlphaFoldDB" id="A0AAD8E8K7"/>
<keyword evidence="15" id="KW-0675">Receptor</keyword>
<dbReference type="InterPro" id="IPR003598">
    <property type="entry name" value="Ig_sub2"/>
</dbReference>
<feature type="binding site" evidence="18">
    <location>
        <begin position="726"/>
        <end position="733"/>
    </location>
    <ligand>
        <name>ATP</name>
        <dbReference type="ChEBI" id="CHEBI:30616"/>
    </ligand>
</feature>
<keyword evidence="6" id="KW-0732">Signal</keyword>
<dbReference type="GO" id="GO:0005524">
    <property type="term" value="F:ATP binding"/>
    <property type="evidence" value="ECO:0007669"/>
    <property type="project" value="UniProtKB-UniRule"/>
</dbReference>
<keyword evidence="3" id="KW-0597">Phosphoprotein</keyword>
<organism evidence="24 25">
    <name type="scientific">Diploptera punctata</name>
    <name type="common">Pacific beetle cockroach</name>
    <dbReference type="NCBI Taxonomy" id="6984"/>
    <lineage>
        <taxon>Eukaryota</taxon>
        <taxon>Metazoa</taxon>
        <taxon>Ecdysozoa</taxon>
        <taxon>Arthropoda</taxon>
        <taxon>Hexapoda</taxon>
        <taxon>Insecta</taxon>
        <taxon>Pterygota</taxon>
        <taxon>Neoptera</taxon>
        <taxon>Polyneoptera</taxon>
        <taxon>Dictyoptera</taxon>
        <taxon>Blattodea</taxon>
        <taxon>Blaberoidea</taxon>
        <taxon>Blaberidae</taxon>
        <taxon>Diplopterinae</taxon>
        <taxon>Diploptera</taxon>
    </lineage>
</organism>
<protein>
    <recommendedName>
        <fullName evidence="2">receptor protein-tyrosine kinase</fullName>
        <ecNumber evidence="2">2.7.10.1</ecNumber>
    </recommendedName>
</protein>